<dbReference type="AlphaFoldDB" id="A0A133Y3U9"/>
<name>A0A133Y3U9_9LACT</name>
<dbReference type="InterPro" id="IPR050993">
    <property type="entry name" value="Isochorismatase_domain"/>
</dbReference>
<evidence type="ECO:0000259" key="1">
    <source>
        <dbReference type="Pfam" id="PF00857"/>
    </source>
</evidence>
<comment type="caution">
    <text evidence="2">The sequence shown here is derived from an EMBL/GenBank/DDBJ whole genome shotgun (WGS) entry which is preliminary data.</text>
</comment>
<dbReference type="PANTHER" id="PTHR14119">
    <property type="entry name" value="HYDROLASE"/>
    <property type="match status" value="1"/>
</dbReference>
<gene>
    <name evidence="2" type="ORF">HMPREF3187_00273</name>
</gene>
<dbReference type="STRING" id="87541.AWM71_02730"/>
<sequence>MTTMTLDNTLLLVIDIQEHFIPVMPNAKDFLTNVHFLLKALSPLPLETVVTEQYPKGLGKTIEELQPYLKDAPVYSKTSFSACIPEVRAHLTDSIKHVAIVGMETPICVEQTVHQLLADYPKIQVHLIRDAITGRDLQDHEWALQQLQREGASIISIETFLYRLLGDAKSPYFKTIANLVKNRHHSL</sequence>
<evidence type="ECO:0000313" key="3">
    <source>
        <dbReference type="Proteomes" id="UP000070422"/>
    </source>
</evidence>
<dbReference type="EMBL" id="LSCQ01000017">
    <property type="protein sequence ID" value="KXB37879.1"/>
    <property type="molecule type" value="Genomic_DNA"/>
</dbReference>
<feature type="domain" description="Isochorismatase-like" evidence="1">
    <location>
        <begin position="9"/>
        <end position="158"/>
    </location>
</feature>
<proteinExistence type="predicted"/>
<dbReference type="Gene3D" id="3.40.50.850">
    <property type="entry name" value="Isochorismatase-like"/>
    <property type="match status" value="1"/>
</dbReference>
<reference evidence="2 3" key="1">
    <citation type="submission" date="2016-01" db="EMBL/GenBank/DDBJ databases">
        <authorList>
            <person name="Oliw E.H."/>
        </authorList>
    </citation>
    <scope>NUCLEOTIDE SEQUENCE [LARGE SCALE GENOMIC DNA]</scope>
    <source>
        <strain evidence="2 3">KA00635</strain>
    </source>
</reference>
<dbReference type="Pfam" id="PF00857">
    <property type="entry name" value="Isochorismatase"/>
    <property type="match status" value="1"/>
</dbReference>
<dbReference type="OrthoDB" id="9789777at2"/>
<dbReference type="RefSeq" id="WP_060936424.1">
    <property type="nucleotide sequence ID" value="NZ_JASOZP010000001.1"/>
</dbReference>
<dbReference type="InterPro" id="IPR036380">
    <property type="entry name" value="Isochorismatase-like_sf"/>
</dbReference>
<evidence type="ECO:0000313" key="2">
    <source>
        <dbReference type="EMBL" id="KXB37879.1"/>
    </source>
</evidence>
<protein>
    <submittedName>
        <fullName evidence="2">Isochorismatase family protein</fullName>
    </submittedName>
</protein>
<dbReference type="Proteomes" id="UP000070422">
    <property type="component" value="Unassembled WGS sequence"/>
</dbReference>
<dbReference type="PATRIC" id="fig|87541.4.peg.274"/>
<organism evidence="2 3">
    <name type="scientific">Aerococcus christensenii</name>
    <dbReference type="NCBI Taxonomy" id="87541"/>
    <lineage>
        <taxon>Bacteria</taxon>
        <taxon>Bacillati</taxon>
        <taxon>Bacillota</taxon>
        <taxon>Bacilli</taxon>
        <taxon>Lactobacillales</taxon>
        <taxon>Aerococcaceae</taxon>
        <taxon>Aerococcus</taxon>
    </lineage>
</organism>
<dbReference type="InterPro" id="IPR000868">
    <property type="entry name" value="Isochorismatase-like_dom"/>
</dbReference>
<dbReference type="SUPFAM" id="SSF52499">
    <property type="entry name" value="Isochorismatase-like hydrolases"/>
    <property type="match status" value="1"/>
</dbReference>
<dbReference type="PANTHER" id="PTHR14119:SF3">
    <property type="entry name" value="ISOCHORISMATASE DOMAIN-CONTAINING PROTEIN 2"/>
    <property type="match status" value="1"/>
</dbReference>
<accession>A0A133Y3U9</accession>